<evidence type="ECO:0000256" key="1">
    <source>
        <dbReference type="ARBA" id="ARBA00008894"/>
    </source>
</evidence>
<keyword evidence="9" id="KW-1185">Reference proteome</keyword>
<dbReference type="InterPro" id="IPR041118">
    <property type="entry name" value="Rx_N"/>
</dbReference>
<evidence type="ECO:0000259" key="6">
    <source>
        <dbReference type="Pfam" id="PF00931"/>
    </source>
</evidence>
<proteinExistence type="inferred from homology"/>
<name>A0A9Q0D141_9POAL</name>
<evidence type="ECO:0000313" key="8">
    <source>
        <dbReference type="EMBL" id="KAJ1703907.1"/>
    </source>
</evidence>
<gene>
    <name evidence="8" type="ORF">LUZ63_003686</name>
</gene>
<comment type="caution">
    <text evidence="8">The sequence shown here is derived from an EMBL/GenBank/DDBJ whole genome shotgun (WGS) entry which is preliminary data.</text>
</comment>
<evidence type="ECO:0000256" key="4">
    <source>
        <dbReference type="ARBA" id="ARBA00022741"/>
    </source>
</evidence>
<evidence type="ECO:0000256" key="5">
    <source>
        <dbReference type="ARBA" id="ARBA00022821"/>
    </source>
</evidence>
<evidence type="ECO:0008006" key="10">
    <source>
        <dbReference type="Google" id="ProtNLM"/>
    </source>
</evidence>
<dbReference type="PANTHER" id="PTHR19338">
    <property type="entry name" value="TRANSLOCASE OF INNER MITOCHONDRIAL MEMBRANE 13 HOMOLOG"/>
    <property type="match status" value="1"/>
</dbReference>
<sequence>MAESVVSFVLENLRNVVVKEVLHLCGVSEKRKVDEGQKQWVKEVRDLAYWIEDVIDTFLLTVPEKKPGKWEAFKRLLKKIIKIPSVHKLGDEINKIEARFQEIEASRVRLGINNLGEGTDGEIGQPVKRIVLPDIDEEGIVGFEADRDKILSLLLDEKDKRRSVISIIGQGGPGKTTLARKVYNREAVKQQFPIRIWVVISQKFNSIDISGKIAAQLQIELTNLDDNDWLTKLRQSFTEKKYLIILDDIWNENFWDEIK</sequence>
<dbReference type="InterPro" id="IPR002182">
    <property type="entry name" value="NB-ARC"/>
</dbReference>
<dbReference type="PANTHER" id="PTHR19338:SF0">
    <property type="entry name" value="MITOCHONDRIAL IMPORT INNER MEMBRANE TRANSLOCASE SUBUNIT TIM13"/>
    <property type="match status" value="1"/>
</dbReference>
<dbReference type="PRINTS" id="PR00364">
    <property type="entry name" value="DISEASERSIST"/>
</dbReference>
<dbReference type="SUPFAM" id="SSF52540">
    <property type="entry name" value="P-loop containing nucleoside triphosphate hydrolases"/>
    <property type="match status" value="1"/>
</dbReference>
<evidence type="ECO:0000313" key="9">
    <source>
        <dbReference type="Proteomes" id="UP001151287"/>
    </source>
</evidence>
<dbReference type="GO" id="GO:0043531">
    <property type="term" value="F:ADP binding"/>
    <property type="evidence" value="ECO:0007669"/>
    <property type="project" value="InterPro"/>
</dbReference>
<dbReference type="Pfam" id="PF18052">
    <property type="entry name" value="Rx_N"/>
    <property type="match status" value="1"/>
</dbReference>
<comment type="similarity">
    <text evidence="1">Belongs to the disease resistance NB-LRR family.</text>
</comment>
<dbReference type="InterPro" id="IPR038005">
    <property type="entry name" value="RX-like_CC"/>
</dbReference>
<keyword evidence="5" id="KW-0611">Plant defense</keyword>
<reference evidence="8" key="1">
    <citation type="journal article" date="2022" name="Cell">
        <title>Repeat-based holocentromeres influence genome architecture and karyotype evolution.</title>
        <authorList>
            <person name="Hofstatter P.G."/>
            <person name="Thangavel G."/>
            <person name="Lux T."/>
            <person name="Neumann P."/>
            <person name="Vondrak T."/>
            <person name="Novak P."/>
            <person name="Zhang M."/>
            <person name="Costa L."/>
            <person name="Castellani M."/>
            <person name="Scott A."/>
            <person name="Toegelov H."/>
            <person name="Fuchs J."/>
            <person name="Mata-Sucre Y."/>
            <person name="Dias Y."/>
            <person name="Vanzela A.L.L."/>
            <person name="Huettel B."/>
            <person name="Almeida C.C.S."/>
            <person name="Simkova H."/>
            <person name="Souza G."/>
            <person name="Pedrosa-Harand A."/>
            <person name="Macas J."/>
            <person name="Mayer K.F.X."/>
            <person name="Houben A."/>
            <person name="Marques A."/>
        </authorList>
    </citation>
    <scope>NUCLEOTIDE SEQUENCE</scope>
    <source>
        <strain evidence="8">RhyBre1mFocal</strain>
    </source>
</reference>
<dbReference type="OrthoDB" id="682754at2759"/>
<dbReference type="CDD" id="cd14798">
    <property type="entry name" value="RX-CC_like"/>
    <property type="match status" value="1"/>
</dbReference>
<accession>A0A9Q0D141</accession>
<keyword evidence="2" id="KW-0433">Leucine-rich repeat</keyword>
<dbReference type="Gene3D" id="3.40.50.300">
    <property type="entry name" value="P-loop containing nucleotide triphosphate hydrolases"/>
    <property type="match status" value="1"/>
</dbReference>
<evidence type="ECO:0000259" key="7">
    <source>
        <dbReference type="Pfam" id="PF18052"/>
    </source>
</evidence>
<dbReference type="GO" id="GO:0006952">
    <property type="term" value="P:defense response"/>
    <property type="evidence" value="ECO:0007669"/>
    <property type="project" value="UniProtKB-KW"/>
</dbReference>
<dbReference type="AlphaFoldDB" id="A0A9Q0D141"/>
<dbReference type="Proteomes" id="UP001151287">
    <property type="component" value="Unassembled WGS sequence"/>
</dbReference>
<evidence type="ECO:0000256" key="3">
    <source>
        <dbReference type="ARBA" id="ARBA00022737"/>
    </source>
</evidence>
<organism evidence="8 9">
    <name type="scientific">Rhynchospora breviuscula</name>
    <dbReference type="NCBI Taxonomy" id="2022672"/>
    <lineage>
        <taxon>Eukaryota</taxon>
        <taxon>Viridiplantae</taxon>
        <taxon>Streptophyta</taxon>
        <taxon>Embryophyta</taxon>
        <taxon>Tracheophyta</taxon>
        <taxon>Spermatophyta</taxon>
        <taxon>Magnoliopsida</taxon>
        <taxon>Liliopsida</taxon>
        <taxon>Poales</taxon>
        <taxon>Cyperaceae</taxon>
        <taxon>Cyperoideae</taxon>
        <taxon>Rhynchosporeae</taxon>
        <taxon>Rhynchospora</taxon>
    </lineage>
</organism>
<dbReference type="FunFam" id="3.40.50.300:FF:001091">
    <property type="entry name" value="Probable disease resistance protein At1g61300"/>
    <property type="match status" value="1"/>
</dbReference>
<feature type="domain" description="Disease resistance N-terminal" evidence="7">
    <location>
        <begin position="28"/>
        <end position="67"/>
    </location>
</feature>
<dbReference type="Gene3D" id="1.20.5.4130">
    <property type="match status" value="1"/>
</dbReference>
<dbReference type="InterPro" id="IPR027417">
    <property type="entry name" value="P-loop_NTPase"/>
</dbReference>
<evidence type="ECO:0000256" key="2">
    <source>
        <dbReference type="ARBA" id="ARBA00022614"/>
    </source>
</evidence>
<keyword evidence="3" id="KW-0677">Repeat</keyword>
<dbReference type="EMBL" id="JAMQYH010000001">
    <property type="protein sequence ID" value="KAJ1703907.1"/>
    <property type="molecule type" value="Genomic_DNA"/>
</dbReference>
<protein>
    <recommendedName>
        <fullName evidence="10">NB-ARC domain-containing protein</fullName>
    </recommendedName>
</protein>
<dbReference type="Pfam" id="PF00931">
    <property type="entry name" value="NB-ARC"/>
    <property type="match status" value="1"/>
</dbReference>
<keyword evidence="4" id="KW-0547">Nucleotide-binding</keyword>
<feature type="domain" description="NB-ARC" evidence="6">
    <location>
        <begin position="145"/>
        <end position="259"/>
    </location>
</feature>